<dbReference type="OMA" id="FRKTCAD"/>
<evidence type="ECO:0000256" key="3">
    <source>
        <dbReference type="ARBA" id="ARBA00009471"/>
    </source>
</evidence>
<evidence type="ECO:0000256" key="6">
    <source>
        <dbReference type="ARBA" id="ARBA00022490"/>
    </source>
</evidence>
<dbReference type="PIRSF" id="PIRSF017126">
    <property type="entry name" value="Condensin_H"/>
    <property type="match status" value="1"/>
</dbReference>
<sequence length="761" mass="83587">MYKRRDSVLNTNAQRVARSHAASVTQAAPVAADKWMDADEQRARKRAGFRMSNVLKENHGTIKNSTNVSETVQRSLTMKDGRKDTDASLLARRQSLQPMSDGELAALYSNTIKMSSENKINEKNSWNFDIIEKLGKLTLGGADRETNFQLAGCTLDAGVKIYGYRVDSTHSTFYKFLGDLNSVEPVADVEDQHCADAEQADADELDNEVNSDPDSKSSATQKSGTKPSKKKSASSTLEPSWASITVTKPELDCAVDPLFKMMSAAFDQGGARGMVLNHLRLGKNAQIMFDSHEIPFYLDSRGPAFQGITDSSSMADFHVDDYLLTEIHQAFQDDAMETTINPEFYTFLEARIQSLESLATGAESTIPLLESSTFSDAVELDSFEYDYENSGGTGGSVLGLAELQERSMLQGLQETFESDTEENVCPVDPPSPSAVSSSCSPGGVGRRVEQGADLYEAGVAFSAAPDVGFFDVSSMKGWAGPDHWQPVGTTKSRVKSQDASADPGGAKRPKERKTFSIDFSKAVDSHFGQATFKPVTNLMSLLLSEETRSKQQTQEQANRLPEDHQLKVQDLFKFYVKPSMSVRVDMSNGVTASIFSANERNLGQHADAFAHRAGAGDDEDDDDFLGGLPAFDDDSQGNEVEQDEVTGLYSMVAPQIQLVDAPREIEQVQIEYARTAKKVDVHKLKDIIWNRVSSDRKRENSSDAVMTTMQNVISTLPSEMPEDQCRDLSPSFVFICLLHLANEHGLIIQGRQDMSDLNLSL</sequence>
<dbReference type="EMBL" id="VRMN01000008">
    <property type="protein sequence ID" value="KAA8492811.1"/>
    <property type="molecule type" value="Genomic_DNA"/>
</dbReference>
<gene>
    <name evidence="13" type="ORF">FVE85_9083</name>
</gene>
<keyword evidence="5" id="KW-0158">Chromosome</keyword>
<protein>
    <recommendedName>
        <fullName evidence="4 11">Condensin complex subunit 2</fullName>
    </recommendedName>
</protein>
<dbReference type="GO" id="GO:0051301">
    <property type="term" value="P:cell division"/>
    <property type="evidence" value="ECO:0007669"/>
    <property type="project" value="UniProtKB-KW"/>
</dbReference>
<evidence type="ECO:0000256" key="2">
    <source>
        <dbReference type="ARBA" id="ARBA00004496"/>
    </source>
</evidence>
<dbReference type="AlphaFoldDB" id="A0A5J4YMT7"/>
<comment type="subcellular location">
    <subcellularLocation>
        <location evidence="1">Chromosome</location>
    </subcellularLocation>
    <subcellularLocation>
        <location evidence="2">Cytoplasm</location>
    </subcellularLocation>
</comment>
<keyword evidence="7 11" id="KW-0132">Cell division</keyword>
<feature type="region of interest" description="Disordered" evidence="12">
    <location>
        <begin position="416"/>
        <end position="442"/>
    </location>
</feature>
<dbReference type="PANTHER" id="PTHR13108:SF9">
    <property type="entry name" value="CONDENSIN COMPLEX SUBUNIT 2"/>
    <property type="match status" value="1"/>
</dbReference>
<evidence type="ECO:0000256" key="5">
    <source>
        <dbReference type="ARBA" id="ARBA00022454"/>
    </source>
</evidence>
<evidence type="ECO:0000313" key="14">
    <source>
        <dbReference type="Proteomes" id="UP000324585"/>
    </source>
</evidence>
<keyword evidence="9 11" id="KW-0226">DNA condensation</keyword>
<reference evidence="14" key="1">
    <citation type="journal article" date="2019" name="Nat. Commun.">
        <title>Expansion of phycobilisome linker gene families in mesophilic red algae.</title>
        <authorList>
            <person name="Lee J."/>
            <person name="Kim D."/>
            <person name="Bhattacharya D."/>
            <person name="Yoon H.S."/>
        </authorList>
    </citation>
    <scope>NUCLEOTIDE SEQUENCE [LARGE SCALE GENOMIC DNA]</scope>
    <source>
        <strain evidence="14">CCMP 1328</strain>
    </source>
</reference>
<comment type="similarity">
    <text evidence="3 11">Belongs to the CND2 (condensin subunit 2) family.</text>
</comment>
<evidence type="ECO:0000256" key="9">
    <source>
        <dbReference type="ARBA" id="ARBA00023067"/>
    </source>
</evidence>
<feature type="region of interest" description="Disordered" evidence="12">
    <location>
        <begin position="202"/>
        <end position="234"/>
    </location>
</feature>
<comment type="function">
    <text evidence="11">Regulatory subunit of the condensin complex, a complex required for conversion of interphase chromatin into mitotic-like condense chromosomes.</text>
</comment>
<evidence type="ECO:0000313" key="13">
    <source>
        <dbReference type="EMBL" id="KAA8492811.1"/>
    </source>
</evidence>
<evidence type="ECO:0000256" key="7">
    <source>
        <dbReference type="ARBA" id="ARBA00022618"/>
    </source>
</evidence>
<dbReference type="InterPro" id="IPR022816">
    <property type="entry name" value="Condensin_barren_su2"/>
</dbReference>
<dbReference type="OrthoDB" id="362021at2759"/>
<keyword evidence="14" id="KW-1185">Reference proteome</keyword>
<keyword evidence="10 11" id="KW-0131">Cell cycle</keyword>
<feature type="region of interest" description="Disordered" evidence="12">
    <location>
        <begin position="613"/>
        <end position="638"/>
    </location>
</feature>
<keyword evidence="6" id="KW-0963">Cytoplasm</keyword>
<dbReference type="Proteomes" id="UP000324585">
    <property type="component" value="Unassembled WGS sequence"/>
</dbReference>
<evidence type="ECO:0000256" key="11">
    <source>
        <dbReference type="PIRNR" id="PIRNR017126"/>
    </source>
</evidence>
<dbReference type="GO" id="GO:0007076">
    <property type="term" value="P:mitotic chromosome condensation"/>
    <property type="evidence" value="ECO:0007669"/>
    <property type="project" value="InterPro"/>
</dbReference>
<dbReference type="GO" id="GO:0000796">
    <property type="term" value="C:condensin complex"/>
    <property type="evidence" value="ECO:0007669"/>
    <property type="project" value="InterPro"/>
</dbReference>
<feature type="compositionally biased region" description="Acidic residues" evidence="12">
    <location>
        <begin position="202"/>
        <end position="211"/>
    </location>
</feature>
<evidence type="ECO:0000256" key="4">
    <source>
        <dbReference type="ARBA" id="ARBA00016065"/>
    </source>
</evidence>
<comment type="caution">
    <text evidence="13">The sequence shown here is derived from an EMBL/GenBank/DDBJ whole genome shotgun (WGS) entry which is preliminary data.</text>
</comment>
<dbReference type="PANTHER" id="PTHR13108">
    <property type="entry name" value="CONDENSIN COMPLEX SUBUNIT 2"/>
    <property type="match status" value="1"/>
</dbReference>
<keyword evidence="8 11" id="KW-0498">Mitosis</keyword>
<dbReference type="GO" id="GO:0005737">
    <property type="term" value="C:cytoplasm"/>
    <property type="evidence" value="ECO:0007669"/>
    <property type="project" value="UniProtKB-SubCell"/>
</dbReference>
<accession>A0A5J4YMT7</accession>
<organism evidence="13 14">
    <name type="scientific">Porphyridium purpureum</name>
    <name type="common">Red alga</name>
    <name type="synonym">Porphyridium cruentum</name>
    <dbReference type="NCBI Taxonomy" id="35688"/>
    <lineage>
        <taxon>Eukaryota</taxon>
        <taxon>Rhodophyta</taxon>
        <taxon>Bangiophyceae</taxon>
        <taxon>Porphyridiales</taxon>
        <taxon>Porphyridiaceae</taxon>
        <taxon>Porphyridium</taxon>
    </lineage>
</organism>
<dbReference type="Pfam" id="PF05786">
    <property type="entry name" value="Cnd2"/>
    <property type="match status" value="1"/>
</dbReference>
<feature type="compositionally biased region" description="Polar residues" evidence="12">
    <location>
        <begin position="212"/>
        <end position="221"/>
    </location>
</feature>
<evidence type="ECO:0000256" key="1">
    <source>
        <dbReference type="ARBA" id="ARBA00004286"/>
    </source>
</evidence>
<feature type="region of interest" description="Disordered" evidence="12">
    <location>
        <begin position="480"/>
        <end position="511"/>
    </location>
</feature>
<dbReference type="GO" id="GO:0003682">
    <property type="term" value="F:chromatin binding"/>
    <property type="evidence" value="ECO:0007669"/>
    <property type="project" value="TreeGrafter"/>
</dbReference>
<evidence type="ECO:0000256" key="8">
    <source>
        <dbReference type="ARBA" id="ARBA00022776"/>
    </source>
</evidence>
<proteinExistence type="inferred from homology"/>
<name>A0A5J4YMT7_PORPP</name>
<evidence type="ECO:0000256" key="10">
    <source>
        <dbReference type="ARBA" id="ARBA00023306"/>
    </source>
</evidence>
<evidence type="ECO:0000256" key="12">
    <source>
        <dbReference type="SAM" id="MobiDB-lite"/>
    </source>
</evidence>